<comment type="catalytic activity">
    <reaction evidence="5 6">
        <text>holo-[ACP] + malonyl-CoA = malonyl-[ACP] + CoA</text>
        <dbReference type="Rhea" id="RHEA:41792"/>
        <dbReference type="Rhea" id="RHEA-COMP:9623"/>
        <dbReference type="Rhea" id="RHEA-COMP:9685"/>
        <dbReference type="ChEBI" id="CHEBI:57287"/>
        <dbReference type="ChEBI" id="CHEBI:57384"/>
        <dbReference type="ChEBI" id="CHEBI:64479"/>
        <dbReference type="ChEBI" id="CHEBI:78449"/>
        <dbReference type="EC" id="2.3.1.39"/>
    </reaction>
</comment>
<protein>
    <recommendedName>
        <fullName evidence="2 6">Malonyl CoA-acyl carrier protein transacylase</fullName>
        <ecNumber evidence="1 6">2.3.1.39</ecNumber>
    </recommendedName>
</protein>
<keyword evidence="4 6" id="KW-0012">Acyltransferase</keyword>
<dbReference type="Gene3D" id="3.30.70.250">
    <property type="entry name" value="Malonyl-CoA ACP transacylase, ACP-binding"/>
    <property type="match status" value="1"/>
</dbReference>
<accession>A0A6M4NQD7</accession>
<dbReference type="PANTHER" id="PTHR42681">
    <property type="entry name" value="MALONYL-COA-ACYL CARRIER PROTEIN TRANSACYLASE, MITOCHONDRIAL"/>
    <property type="match status" value="1"/>
</dbReference>
<dbReference type="InterPro" id="IPR014043">
    <property type="entry name" value="Acyl_transferase_dom"/>
</dbReference>
<keyword evidence="3 6" id="KW-0808">Transferase</keyword>
<dbReference type="InterPro" id="IPR004410">
    <property type="entry name" value="Malonyl_CoA-ACP_transAc_FabD"/>
</dbReference>
<evidence type="ECO:0000256" key="3">
    <source>
        <dbReference type="ARBA" id="ARBA00022679"/>
    </source>
</evidence>
<organism evidence="9">
    <name type="scientific">uncultured Alphaproteobacteria bacterium</name>
    <dbReference type="NCBI Taxonomy" id="91750"/>
    <lineage>
        <taxon>Bacteria</taxon>
        <taxon>Pseudomonadati</taxon>
        <taxon>Pseudomonadota</taxon>
        <taxon>Alphaproteobacteria</taxon>
        <taxon>environmental samples</taxon>
    </lineage>
</organism>
<dbReference type="SMART" id="SM00827">
    <property type="entry name" value="PKS_AT"/>
    <property type="match status" value="1"/>
</dbReference>
<dbReference type="InterPro" id="IPR016036">
    <property type="entry name" value="Malonyl_transacylase_ACP-bd"/>
</dbReference>
<dbReference type="FunFam" id="3.30.70.250:FF:000001">
    <property type="entry name" value="Malonyl CoA-acyl carrier protein transacylase"/>
    <property type="match status" value="1"/>
</dbReference>
<dbReference type="EC" id="2.3.1.39" evidence="1 6"/>
<dbReference type="InterPro" id="IPR050858">
    <property type="entry name" value="Mal-CoA-ACP_Trans/PKS_FabD"/>
</dbReference>
<dbReference type="InterPro" id="IPR024925">
    <property type="entry name" value="Malonyl_CoA-ACP_transAc"/>
</dbReference>
<evidence type="ECO:0000313" key="9">
    <source>
        <dbReference type="EMBL" id="QJR98221.1"/>
    </source>
</evidence>
<dbReference type="EMBL" id="MN990729">
    <property type="protein sequence ID" value="QJR98221.1"/>
    <property type="molecule type" value="Genomic_DNA"/>
</dbReference>
<dbReference type="SUPFAM" id="SSF52151">
    <property type="entry name" value="FabD/lysophospholipase-like"/>
    <property type="match status" value="1"/>
</dbReference>
<evidence type="ECO:0000256" key="6">
    <source>
        <dbReference type="PIRNR" id="PIRNR000446"/>
    </source>
</evidence>
<dbReference type="PANTHER" id="PTHR42681:SF1">
    <property type="entry name" value="MALONYL-COA-ACYL CARRIER PROTEIN TRANSACYLASE, MITOCHONDRIAL"/>
    <property type="match status" value="1"/>
</dbReference>
<dbReference type="PIRSF" id="PIRSF000446">
    <property type="entry name" value="Mct"/>
    <property type="match status" value="1"/>
</dbReference>
<evidence type="ECO:0000256" key="4">
    <source>
        <dbReference type="ARBA" id="ARBA00023315"/>
    </source>
</evidence>
<evidence type="ECO:0000256" key="7">
    <source>
        <dbReference type="PIRSR" id="PIRSR000446-1"/>
    </source>
</evidence>
<dbReference type="GO" id="GO:0005829">
    <property type="term" value="C:cytosol"/>
    <property type="evidence" value="ECO:0007669"/>
    <property type="project" value="TreeGrafter"/>
</dbReference>
<dbReference type="NCBIfam" id="TIGR00128">
    <property type="entry name" value="fabD"/>
    <property type="match status" value="1"/>
</dbReference>
<dbReference type="AlphaFoldDB" id="A0A6M4NQD7"/>
<gene>
    <name evidence="9" type="ORF">PlAlph_2260</name>
</gene>
<dbReference type="Gene3D" id="3.40.366.10">
    <property type="entry name" value="Malonyl-Coenzyme A Acyl Carrier Protein, domain 2"/>
    <property type="match status" value="1"/>
</dbReference>
<comment type="similarity">
    <text evidence="6">Belongs to the fabD family.</text>
</comment>
<feature type="active site" evidence="7">
    <location>
        <position position="95"/>
    </location>
</feature>
<dbReference type="Pfam" id="PF00698">
    <property type="entry name" value="Acyl_transf_1"/>
    <property type="match status" value="1"/>
</dbReference>
<name>A0A6M4NQD7_9PROT</name>
<proteinExistence type="inferred from homology"/>
<dbReference type="SUPFAM" id="SSF55048">
    <property type="entry name" value="Probable ACP-binding domain of malonyl-CoA ACP transacylase"/>
    <property type="match status" value="1"/>
</dbReference>
<sequence length="314" mass="33462">MKNAFVFPGQGSQFVGMGKDLADNFASAREVFEEVDSTLNQNLFQLMTSGPEYELTMTVNTQPALMAVSMAVVRVLEKEFGINLKDKAAFVAGHSLGEYSAACAAGVFSLADTARLLRARGDAMQKAVPLGVGGMAAVIGLSFSEVSSLVEACADANNLCVAANDNSEGQVVLSGHMAAIEKAVEIAGEFGAKRCIKLPVSAPFHSPLMQPAAEVMARVFMEVQANPAQIPLIANVLAEPVSDEKEIIKRLVEQITGSVRWRETMAYLHNQSVTDIYELGAGKVLSGMVKRGYKDINTASVCTPAEIEELAKNL</sequence>
<feature type="domain" description="Malonyl-CoA:ACP transacylase (MAT)" evidence="8">
    <location>
        <begin position="6"/>
        <end position="306"/>
    </location>
</feature>
<feature type="active site" evidence="7">
    <location>
        <position position="205"/>
    </location>
</feature>
<dbReference type="InterPro" id="IPR001227">
    <property type="entry name" value="Ac_transferase_dom_sf"/>
</dbReference>
<dbReference type="GO" id="GO:0004314">
    <property type="term" value="F:[acyl-carrier-protein] S-malonyltransferase activity"/>
    <property type="evidence" value="ECO:0007669"/>
    <property type="project" value="UniProtKB-EC"/>
</dbReference>
<dbReference type="InterPro" id="IPR016035">
    <property type="entry name" value="Acyl_Trfase/lysoPLipase"/>
</dbReference>
<reference evidence="9" key="1">
    <citation type="submission" date="2020-01" db="EMBL/GenBank/DDBJ databases">
        <title>Gastrointestinal microbiota of LL stock colony Peromyscus leucopus.</title>
        <authorList>
            <person name="Milovic A."/>
            <person name="Bassam K."/>
            <person name="Keay E."/>
            <person name="Barbour A.G."/>
        </authorList>
    </citation>
    <scope>NUCLEOTIDE SEQUENCE</scope>
    <source>
        <strain evidence="9">LL90</strain>
    </source>
</reference>
<evidence type="ECO:0000256" key="5">
    <source>
        <dbReference type="ARBA" id="ARBA00048462"/>
    </source>
</evidence>
<evidence type="ECO:0000259" key="8">
    <source>
        <dbReference type="SMART" id="SM00827"/>
    </source>
</evidence>
<evidence type="ECO:0000256" key="2">
    <source>
        <dbReference type="ARBA" id="ARBA00018953"/>
    </source>
</evidence>
<dbReference type="GO" id="GO:0006633">
    <property type="term" value="P:fatty acid biosynthetic process"/>
    <property type="evidence" value="ECO:0007669"/>
    <property type="project" value="TreeGrafter"/>
</dbReference>
<evidence type="ECO:0000256" key="1">
    <source>
        <dbReference type="ARBA" id="ARBA00013258"/>
    </source>
</evidence>